<protein>
    <submittedName>
        <fullName evidence="1">Uncharacterized protein</fullName>
    </submittedName>
</protein>
<gene>
    <name evidence="1" type="ORF">DILT_LOCUS3203</name>
</gene>
<organism evidence="1 2">
    <name type="scientific">Dibothriocephalus latus</name>
    <name type="common">Fish tapeworm</name>
    <name type="synonym">Diphyllobothrium latum</name>
    <dbReference type="NCBI Taxonomy" id="60516"/>
    <lineage>
        <taxon>Eukaryota</taxon>
        <taxon>Metazoa</taxon>
        <taxon>Spiralia</taxon>
        <taxon>Lophotrochozoa</taxon>
        <taxon>Platyhelminthes</taxon>
        <taxon>Cestoda</taxon>
        <taxon>Eucestoda</taxon>
        <taxon>Diphyllobothriidea</taxon>
        <taxon>Diphyllobothriidae</taxon>
        <taxon>Dibothriocephalus</taxon>
    </lineage>
</organism>
<evidence type="ECO:0000313" key="2">
    <source>
        <dbReference type="Proteomes" id="UP000281553"/>
    </source>
</evidence>
<proteinExistence type="predicted"/>
<dbReference type="OrthoDB" id="10029313at2759"/>
<evidence type="ECO:0000313" key="1">
    <source>
        <dbReference type="EMBL" id="VDK81252.1"/>
    </source>
</evidence>
<keyword evidence="2" id="KW-1185">Reference proteome</keyword>
<accession>A0A3P6SZZ4</accession>
<dbReference type="EMBL" id="UYRU01043305">
    <property type="protein sequence ID" value="VDK81252.1"/>
    <property type="molecule type" value="Genomic_DNA"/>
</dbReference>
<reference evidence="1 2" key="1">
    <citation type="submission" date="2018-11" db="EMBL/GenBank/DDBJ databases">
        <authorList>
            <consortium name="Pathogen Informatics"/>
        </authorList>
    </citation>
    <scope>NUCLEOTIDE SEQUENCE [LARGE SCALE GENOMIC DNA]</scope>
</reference>
<dbReference type="AlphaFoldDB" id="A0A3P6SZZ4"/>
<dbReference type="Proteomes" id="UP000281553">
    <property type="component" value="Unassembled WGS sequence"/>
</dbReference>
<name>A0A3P6SZZ4_DIBLA</name>
<sequence length="66" mass="7506">MNEPWCQNQPPDIGIGVEYEISSSIMAHRRREVLIKVERDELRALTATRNIVIVPADKGRSAVVYL</sequence>